<dbReference type="PANTHER" id="PTHR42928:SF5">
    <property type="entry name" value="BLR1237 PROTEIN"/>
    <property type="match status" value="1"/>
</dbReference>
<dbReference type="Pfam" id="PF03401">
    <property type="entry name" value="TctC"/>
    <property type="match status" value="1"/>
</dbReference>
<sequence length="357" mass="36666">MSRPVVVPVPRRAALALAIAALTSSPWALAQQAQQSSAQKPAAKPAAPAAAAAPVAWPTKPVRIIVGFPAGSSPDLTARTIAEPLSKALGQPVIVENKVGAGGNIGADAVAKARDDHTIGLMINGNMTIAKMLNPAVPYDPIKDLAPLSLIGTSPLVLTAPVSQPGVPATADAREFFVAARNGGDKWSYGTPGVGTVGHIGTELLKSRSNINPVHVPYPGYPQVATAMLGGQLQMALLPPALAQAQVKAGKLRAIGVTSSGRSPLVPDVPSLAEAGITNYNLEIWNAFAAPATMPKPIQAKVAALISEIARSPDVRSKLFQQGWQVVGTSPEGLANRIKADTNLLGGVIAMRGIKAE</sequence>
<comment type="caution">
    <text evidence="3">The sequence shown here is derived from an EMBL/GenBank/DDBJ whole genome shotgun (WGS) entry which is preliminary data.</text>
</comment>
<dbReference type="AlphaFoldDB" id="A0A7X0U9F8"/>
<feature type="signal peptide" evidence="2">
    <location>
        <begin position="1"/>
        <end position="30"/>
    </location>
</feature>
<evidence type="ECO:0000256" key="2">
    <source>
        <dbReference type="SAM" id="SignalP"/>
    </source>
</evidence>
<evidence type="ECO:0000313" key="4">
    <source>
        <dbReference type="Proteomes" id="UP000575083"/>
    </source>
</evidence>
<accession>A0A7X0U9F8</accession>
<gene>
    <name evidence="3" type="ORF">HNP48_002788</name>
</gene>
<dbReference type="InterPro" id="IPR005064">
    <property type="entry name" value="BUG"/>
</dbReference>
<reference evidence="3 4" key="1">
    <citation type="submission" date="2020-08" db="EMBL/GenBank/DDBJ databases">
        <title>Functional genomics of gut bacteria from endangered species of beetles.</title>
        <authorList>
            <person name="Carlos-Shanley C."/>
        </authorList>
    </citation>
    <scope>NUCLEOTIDE SEQUENCE [LARGE SCALE GENOMIC DNA]</scope>
    <source>
        <strain evidence="3 4">S00198</strain>
    </source>
</reference>
<keyword evidence="4" id="KW-1185">Reference proteome</keyword>
<dbReference type="CDD" id="cd07012">
    <property type="entry name" value="PBP2_Bug_TTT"/>
    <property type="match status" value="1"/>
</dbReference>
<dbReference type="PIRSF" id="PIRSF017082">
    <property type="entry name" value="YflP"/>
    <property type="match status" value="1"/>
</dbReference>
<dbReference type="Proteomes" id="UP000575083">
    <property type="component" value="Unassembled WGS sequence"/>
</dbReference>
<proteinExistence type="inferred from homology"/>
<dbReference type="Gene3D" id="3.40.190.150">
    <property type="entry name" value="Bordetella uptake gene, domain 1"/>
    <property type="match status" value="1"/>
</dbReference>
<protein>
    <submittedName>
        <fullName evidence="3">Tripartite-type tricarboxylate transporter receptor subunit TctC</fullName>
    </submittedName>
</protein>
<evidence type="ECO:0000313" key="3">
    <source>
        <dbReference type="EMBL" id="MBB6560116.1"/>
    </source>
</evidence>
<evidence type="ECO:0000256" key="1">
    <source>
        <dbReference type="ARBA" id="ARBA00006987"/>
    </source>
</evidence>
<comment type="similarity">
    <text evidence="1">Belongs to the UPF0065 (bug) family.</text>
</comment>
<dbReference type="EMBL" id="JACHLK010000004">
    <property type="protein sequence ID" value="MBB6560116.1"/>
    <property type="molecule type" value="Genomic_DNA"/>
</dbReference>
<dbReference type="Gene3D" id="3.40.190.10">
    <property type="entry name" value="Periplasmic binding protein-like II"/>
    <property type="match status" value="1"/>
</dbReference>
<dbReference type="SUPFAM" id="SSF53850">
    <property type="entry name" value="Periplasmic binding protein-like II"/>
    <property type="match status" value="1"/>
</dbReference>
<name>A0A7X0U9F8_9BURK</name>
<organism evidence="3 4">
    <name type="scientific">Acidovorax soli</name>
    <dbReference type="NCBI Taxonomy" id="592050"/>
    <lineage>
        <taxon>Bacteria</taxon>
        <taxon>Pseudomonadati</taxon>
        <taxon>Pseudomonadota</taxon>
        <taxon>Betaproteobacteria</taxon>
        <taxon>Burkholderiales</taxon>
        <taxon>Comamonadaceae</taxon>
        <taxon>Acidovorax</taxon>
    </lineage>
</organism>
<dbReference type="PANTHER" id="PTHR42928">
    <property type="entry name" value="TRICARBOXYLATE-BINDING PROTEIN"/>
    <property type="match status" value="1"/>
</dbReference>
<keyword evidence="3" id="KW-0675">Receptor</keyword>
<feature type="chain" id="PRO_5031283266" evidence="2">
    <location>
        <begin position="31"/>
        <end position="357"/>
    </location>
</feature>
<dbReference type="InterPro" id="IPR042100">
    <property type="entry name" value="Bug_dom1"/>
</dbReference>
<keyword evidence="2" id="KW-0732">Signal</keyword>